<name>A0A1Z5HTR5_9FIRM</name>
<evidence type="ECO:0000256" key="2">
    <source>
        <dbReference type="SAM" id="Coils"/>
    </source>
</evidence>
<keyword evidence="4" id="KW-1185">Reference proteome</keyword>
<dbReference type="Gene3D" id="1.20.58.300">
    <property type="entry name" value="FlgN-like"/>
    <property type="match status" value="1"/>
</dbReference>
<dbReference type="InterPro" id="IPR007809">
    <property type="entry name" value="FlgN-like"/>
</dbReference>
<reference evidence="4" key="1">
    <citation type="journal article" date="2017" name="Appl. Environ. Microbiol.">
        <title>Genomic Analysis of Calderihabitans maritimus KKC1, a Thermophilic, Hydrogenogenic, Carboxydotrophic Bacterium Isolated from Marine Sediment.</title>
        <authorList>
            <person name="Omae K."/>
            <person name="Yoneda Y."/>
            <person name="Fukuyama Y."/>
            <person name="Yoshida T."/>
            <person name="Sako Y."/>
        </authorList>
    </citation>
    <scope>NUCLEOTIDE SEQUENCE [LARGE SCALE GENOMIC DNA]</scope>
    <source>
        <strain evidence="4">KKC1</strain>
    </source>
</reference>
<proteinExistence type="predicted"/>
<feature type="coiled-coil region" evidence="2">
    <location>
        <begin position="15"/>
        <end position="74"/>
    </location>
</feature>
<dbReference type="RefSeq" id="WP_088554162.1">
    <property type="nucleotide sequence ID" value="NZ_BDGJ01000111.1"/>
</dbReference>
<evidence type="ECO:0000256" key="1">
    <source>
        <dbReference type="ARBA" id="ARBA00022795"/>
    </source>
</evidence>
<dbReference type="EMBL" id="BDGJ01000111">
    <property type="protein sequence ID" value="GAW92912.1"/>
    <property type="molecule type" value="Genomic_DNA"/>
</dbReference>
<dbReference type="SUPFAM" id="SSF140566">
    <property type="entry name" value="FlgN-like"/>
    <property type="match status" value="1"/>
</dbReference>
<feature type="coiled-coil region" evidence="2">
    <location>
        <begin position="105"/>
        <end position="134"/>
    </location>
</feature>
<dbReference type="GO" id="GO:0044780">
    <property type="term" value="P:bacterial-type flagellum assembly"/>
    <property type="evidence" value="ECO:0007669"/>
    <property type="project" value="InterPro"/>
</dbReference>
<dbReference type="AlphaFoldDB" id="A0A1Z5HTR5"/>
<evidence type="ECO:0000313" key="4">
    <source>
        <dbReference type="Proteomes" id="UP000197032"/>
    </source>
</evidence>
<gene>
    <name evidence="3" type="ORF">KKC1_20580</name>
</gene>
<dbReference type="InterPro" id="IPR036679">
    <property type="entry name" value="FlgN-like_sf"/>
</dbReference>
<comment type="caution">
    <text evidence="3">The sequence shown here is derived from an EMBL/GenBank/DDBJ whole genome shotgun (WGS) entry which is preliminary data.</text>
</comment>
<protein>
    <recommendedName>
        <fullName evidence="5">FlgN family protein</fullName>
    </recommendedName>
</protein>
<dbReference type="Pfam" id="PF05130">
    <property type="entry name" value="FlgN"/>
    <property type="match status" value="1"/>
</dbReference>
<evidence type="ECO:0008006" key="5">
    <source>
        <dbReference type="Google" id="ProtNLM"/>
    </source>
</evidence>
<organism evidence="3 4">
    <name type="scientific">Calderihabitans maritimus</name>
    <dbReference type="NCBI Taxonomy" id="1246530"/>
    <lineage>
        <taxon>Bacteria</taxon>
        <taxon>Bacillati</taxon>
        <taxon>Bacillota</taxon>
        <taxon>Clostridia</taxon>
        <taxon>Neomoorellales</taxon>
        <taxon>Calderihabitantaceae</taxon>
        <taxon>Calderihabitans</taxon>
    </lineage>
</organism>
<sequence>MAEADRAEHLAAKFLEINRQQLANYQALLKSLQEQEQGIRRGDYRRVSAIGESLQELFVRMEEVKAEIENCRSALCSYFQLSEFDWEKLRNYLPAETWQEINRLLNEQREMLLKAQAENRRNEDLARAELARARETLGQVQKARETVKAYRHSWVPAPRFLDDRT</sequence>
<keyword evidence="1" id="KW-1005">Bacterial flagellum biogenesis</keyword>
<dbReference type="Proteomes" id="UP000197032">
    <property type="component" value="Unassembled WGS sequence"/>
</dbReference>
<accession>A0A1Z5HTR5</accession>
<evidence type="ECO:0000313" key="3">
    <source>
        <dbReference type="EMBL" id="GAW92912.1"/>
    </source>
</evidence>
<keyword evidence="2" id="KW-0175">Coiled coil</keyword>